<feature type="compositionally biased region" description="Basic and acidic residues" evidence="2">
    <location>
        <begin position="424"/>
        <end position="433"/>
    </location>
</feature>
<dbReference type="GO" id="GO:1990756">
    <property type="term" value="F:ubiquitin-like ligase-substrate adaptor activity"/>
    <property type="evidence" value="ECO:0007669"/>
    <property type="project" value="TreeGrafter"/>
</dbReference>
<evidence type="ECO:0000256" key="2">
    <source>
        <dbReference type="SAM" id="MobiDB-lite"/>
    </source>
</evidence>
<feature type="compositionally biased region" description="Polar residues" evidence="2">
    <location>
        <begin position="688"/>
        <end position="697"/>
    </location>
</feature>
<gene>
    <name evidence="3" type="ORF">LOTGIDRAFT_228915</name>
</gene>
<feature type="region of interest" description="Disordered" evidence="2">
    <location>
        <begin position="1122"/>
        <end position="1176"/>
    </location>
</feature>
<dbReference type="STRING" id="225164.V4A6R6"/>
<sequence>MKFTQYLQSREIGFLPNKSKFKSKLSAETLIEKQSVQTIKNLPCKLSGQTRATFLVDFSNDRSKVASTHGDHTVRVSDIVSGKCTHVLVGHPRTPWCLAFHPSSNDILASGCLGGEVRIWDLLGGGSEIWHAPNGTVIASLTFHPTDHVLLFATANSVYFWDWSQPEPFAICQTNYEYERVRWLGFDPLGHYIYTGITNVTTIHRDDPPVIHIRDRTGHHPNSRLRSNWPRYQHLVERFHSYQRGRTRNRFDEMEEDGADIPPRPLSPVHIDGINLARQFAAEVTATSQSSRDRSRLRSAQQPVPINYLWDINEDGMEARPSFSRDPESPSGRQNNTDEDLGSSDITLPSPLRQYFTDPRTRDWSPPPRVSNDEVDSFVDDEIERFRSVLRQPESRFRSRYATRPSHQSRTDRSQRRLAIFSEFMRRRGRNPDGSRMNNNSSSTRSRGYLFERGLDRLDRSSVTNTNSNEFTPRLIDRLNENIDLSPSSSATSTSSTTTLPSIFSTVPRVSTGFPPARITGLSQNHFGSRFSSNSTPETATAASLSSDNSSRSTLSIAQALTTSIQNSLLGRSSEDADLETESTSSNLVVQRQSDESNSLDLPSTATSSQSLNSSTFTVTSSSNSTLFVDQPLAAPRGNTEENSCSRTRPPYRGLDRGGLPSSISRLRRQLADCRTSRQRMLRHSRLQLSRTPQPESFRNPLNPRPTELPVSSHSRNQHLSRFLTSTISNSLFSPNLDVTTSSTSDLTPRPSVLQRHWSPPGDTRTILTDQTSQTAGTMTEPEYTDQGTDVVGLNLDVELTHEDESMGVDDASEDTSYLLYDSDTITDSSLTIDLSDEAAPTDHEDLHIPIATENFLNSLDSSHDIITLENLSYRNEDAELEPVTSLDESPVSTSTTSILSGLNDSSSATSDLASVSSLCQFVNHYNQSSPINITSSLTDTLNTSTTMTAEPSDALDSNSVQLVSTSSITVTPDGEVSNTVVVSSTPENDQGLEENAASIADSASVTSNASVSNNSGGSPPSLPDDDSTNNCPAHTVLRHHAYLANATARLERRISELDQRIGRSNSAISSSSLNNREDLASITARLERQVSELDHRINALRQSFTERLRALHQDRDRILSMRGRLSGEPERAVPTTTSPSALPRITITRAGDESNDDADLTFQPTTGTQAESRRNGRTLLESFLRYESSASQNNTSNTNRRLRNPSEPPVNRGSEDESWHSLQQIHLHPHYSSSILDDTINRPNDALQAAINRAIAGAFMGTGESAVANNIVPQSHRIQWWDFTQYQVPDLKNSKSNIVVPVCKLHNDASCDISQDGTRLATFVPSHRGFPDDNILAVFSLQTHNFSHCLFTKSFGPNAISVSISPRNDHVLIGLAAKRLSWVFTTHQLVGQIYHLKEPHAGEESMKHVTDVFHTCDSDVRTHVSVNSARWLPRVGEGIVYGTNRGDLVICRPSAKTVTQKAEVSEASTTSAIESENSETLTETRMNLLNLFQTTTPQTSTAATQTISRGIRRTAGTQTSASTSQDDGFREPFIV</sequence>
<dbReference type="RefSeq" id="XP_009060001.1">
    <property type="nucleotide sequence ID" value="XM_009061753.1"/>
</dbReference>
<dbReference type="SMART" id="SM00320">
    <property type="entry name" value="WD40"/>
    <property type="match status" value="3"/>
</dbReference>
<dbReference type="InterPro" id="IPR052596">
    <property type="entry name" value="AMBRA1_autophagy"/>
</dbReference>
<feature type="compositionally biased region" description="Low complexity" evidence="2">
    <location>
        <begin position="604"/>
        <end position="629"/>
    </location>
</feature>
<keyword evidence="4" id="KW-1185">Reference proteome</keyword>
<feature type="region of interest" description="Disordered" evidence="2">
    <location>
        <begin position="1188"/>
        <end position="1221"/>
    </location>
</feature>
<reference evidence="3 4" key="1">
    <citation type="journal article" date="2013" name="Nature">
        <title>Insights into bilaterian evolution from three spiralian genomes.</title>
        <authorList>
            <person name="Simakov O."/>
            <person name="Marletaz F."/>
            <person name="Cho S.J."/>
            <person name="Edsinger-Gonzales E."/>
            <person name="Havlak P."/>
            <person name="Hellsten U."/>
            <person name="Kuo D.H."/>
            <person name="Larsson T."/>
            <person name="Lv J."/>
            <person name="Arendt D."/>
            <person name="Savage R."/>
            <person name="Osoegawa K."/>
            <person name="de Jong P."/>
            <person name="Grimwood J."/>
            <person name="Chapman J.A."/>
            <person name="Shapiro H."/>
            <person name="Aerts A."/>
            <person name="Otillar R.P."/>
            <person name="Terry A.Y."/>
            <person name="Boore J.L."/>
            <person name="Grigoriev I.V."/>
            <person name="Lindberg D.R."/>
            <person name="Seaver E.C."/>
            <person name="Weisblat D.A."/>
            <person name="Putnam N.H."/>
            <person name="Rokhsar D.S."/>
        </authorList>
    </citation>
    <scope>NUCLEOTIDE SEQUENCE [LARGE SCALE GENOMIC DNA]</scope>
</reference>
<dbReference type="OrthoDB" id="6363363at2759"/>
<dbReference type="GO" id="GO:0000423">
    <property type="term" value="P:mitophagy"/>
    <property type="evidence" value="ECO:0007669"/>
    <property type="project" value="TreeGrafter"/>
</dbReference>
<feature type="compositionally biased region" description="Polar residues" evidence="2">
    <location>
        <begin position="528"/>
        <end position="538"/>
    </location>
</feature>
<feature type="region of interest" description="Disordered" evidence="2">
    <location>
        <begin position="528"/>
        <end position="551"/>
    </location>
</feature>
<dbReference type="Gene3D" id="2.130.10.10">
    <property type="entry name" value="YVTN repeat-like/Quinoprotein amine dehydrogenase"/>
    <property type="match status" value="1"/>
</dbReference>
<feature type="compositionally biased region" description="Low complexity" evidence="2">
    <location>
        <begin position="435"/>
        <end position="446"/>
    </location>
</feature>
<feature type="region of interest" description="Disordered" evidence="2">
    <location>
        <begin position="740"/>
        <end position="768"/>
    </location>
</feature>
<dbReference type="EMBL" id="KB202619">
    <property type="protein sequence ID" value="ESO88951.1"/>
    <property type="molecule type" value="Genomic_DNA"/>
</dbReference>
<dbReference type="InterPro" id="IPR015943">
    <property type="entry name" value="WD40/YVTN_repeat-like_dom_sf"/>
</dbReference>
<dbReference type="HOGENOM" id="CLU_247017_0_0_1"/>
<feature type="region of interest" description="Disordered" evidence="2">
    <location>
        <begin position="882"/>
        <end position="904"/>
    </location>
</feature>
<feature type="compositionally biased region" description="Basic and acidic residues" evidence="2">
    <location>
        <begin position="1122"/>
        <end position="1132"/>
    </location>
</feature>
<evidence type="ECO:0000313" key="3">
    <source>
        <dbReference type="EMBL" id="ESO88951.1"/>
    </source>
</evidence>
<dbReference type="CTD" id="20247833"/>
<feature type="compositionally biased region" description="Low complexity" evidence="2">
    <location>
        <begin position="1498"/>
        <end position="1507"/>
    </location>
</feature>
<feature type="compositionally biased region" description="Low complexity" evidence="2">
    <location>
        <begin position="1002"/>
        <end position="1020"/>
    </location>
</feature>
<dbReference type="OMA" id="TTECCQH"/>
<feature type="region of interest" description="Disordered" evidence="2">
    <location>
        <begin position="688"/>
        <end position="714"/>
    </location>
</feature>
<dbReference type="SUPFAM" id="SSF50978">
    <property type="entry name" value="WD40 repeat-like"/>
    <property type="match status" value="1"/>
</dbReference>
<evidence type="ECO:0000313" key="4">
    <source>
        <dbReference type="Proteomes" id="UP000030746"/>
    </source>
</evidence>
<dbReference type="PANTHER" id="PTHR22874:SF1">
    <property type="entry name" value="ACTIVATING MOLECULE IN BECN1-REGULATED AUTOPHAGY PROTEIN 1"/>
    <property type="match status" value="1"/>
</dbReference>
<dbReference type="PROSITE" id="PS50082">
    <property type="entry name" value="WD_REPEATS_2"/>
    <property type="match status" value="1"/>
</dbReference>
<evidence type="ECO:0000256" key="1">
    <source>
        <dbReference type="PROSITE-ProRule" id="PRU00221"/>
    </source>
</evidence>
<feature type="compositionally biased region" description="Low complexity" evidence="2">
    <location>
        <begin position="1514"/>
        <end position="1527"/>
    </location>
</feature>
<dbReference type="PANTHER" id="PTHR22874">
    <property type="entry name" value="ACTIVATING MOLECULE IN BECN1-REGULATED AUTOPHAGY PROTEIN 1"/>
    <property type="match status" value="1"/>
</dbReference>
<feature type="compositionally biased region" description="Polar residues" evidence="2">
    <location>
        <begin position="887"/>
        <end position="904"/>
    </location>
</feature>
<keyword evidence="1" id="KW-0853">WD repeat</keyword>
<dbReference type="GO" id="GO:0080008">
    <property type="term" value="C:Cul4-RING E3 ubiquitin ligase complex"/>
    <property type="evidence" value="ECO:0007669"/>
    <property type="project" value="TreeGrafter"/>
</dbReference>
<feature type="compositionally biased region" description="Low complexity" evidence="2">
    <location>
        <begin position="1189"/>
        <end position="1200"/>
    </location>
</feature>
<proteinExistence type="predicted"/>
<feature type="compositionally biased region" description="Polar residues" evidence="2">
    <location>
        <begin position="582"/>
        <end position="602"/>
    </location>
</feature>
<feature type="region of interest" description="Disordered" evidence="2">
    <location>
        <begin position="1498"/>
        <end position="1536"/>
    </location>
</feature>
<dbReference type="KEGG" id="lgi:LOTGIDRAFT_228915"/>
<feature type="compositionally biased region" description="Low complexity" evidence="2">
    <location>
        <begin position="539"/>
        <end position="551"/>
    </location>
</feature>
<dbReference type="GO" id="GO:0000045">
    <property type="term" value="P:autophagosome assembly"/>
    <property type="evidence" value="ECO:0007669"/>
    <property type="project" value="TreeGrafter"/>
</dbReference>
<dbReference type="InterPro" id="IPR001680">
    <property type="entry name" value="WD40_rpt"/>
</dbReference>
<dbReference type="Proteomes" id="UP000030746">
    <property type="component" value="Unassembled WGS sequence"/>
</dbReference>
<feature type="region of interest" description="Disordered" evidence="2">
    <location>
        <begin position="318"/>
        <end position="373"/>
    </location>
</feature>
<feature type="region of interest" description="Disordered" evidence="2">
    <location>
        <begin position="573"/>
        <end position="662"/>
    </location>
</feature>
<dbReference type="Pfam" id="PF00400">
    <property type="entry name" value="WD40"/>
    <property type="match status" value="1"/>
</dbReference>
<accession>V4A6R6</accession>
<dbReference type="GeneID" id="20247833"/>
<feature type="region of interest" description="Disordered" evidence="2">
    <location>
        <begin position="1002"/>
        <end position="1033"/>
    </location>
</feature>
<name>V4A6R6_LOTGI</name>
<feature type="region of interest" description="Disordered" evidence="2">
    <location>
        <begin position="396"/>
        <end position="446"/>
    </location>
</feature>
<dbReference type="InterPro" id="IPR036322">
    <property type="entry name" value="WD40_repeat_dom_sf"/>
</dbReference>
<organism evidence="3 4">
    <name type="scientific">Lottia gigantea</name>
    <name type="common">Giant owl limpet</name>
    <dbReference type="NCBI Taxonomy" id="225164"/>
    <lineage>
        <taxon>Eukaryota</taxon>
        <taxon>Metazoa</taxon>
        <taxon>Spiralia</taxon>
        <taxon>Lophotrochozoa</taxon>
        <taxon>Mollusca</taxon>
        <taxon>Gastropoda</taxon>
        <taxon>Patellogastropoda</taxon>
        <taxon>Lottioidea</taxon>
        <taxon>Lottiidae</taxon>
        <taxon>Lottia</taxon>
    </lineage>
</organism>
<protein>
    <submittedName>
        <fullName evidence="3">Uncharacterized protein</fullName>
    </submittedName>
</protein>
<feature type="repeat" description="WD" evidence="1">
    <location>
        <begin position="88"/>
        <end position="122"/>
    </location>
</feature>